<proteinExistence type="predicted"/>
<dbReference type="EMBL" id="LCCD01000002">
    <property type="protein sequence ID" value="KKS25761.1"/>
    <property type="molecule type" value="Genomic_DNA"/>
</dbReference>
<organism evidence="1 2">
    <name type="scientific">Candidatus Jorgensenbacteria bacterium GW2011_GWF2_41_8</name>
    <dbReference type="NCBI Taxonomy" id="1618667"/>
    <lineage>
        <taxon>Bacteria</taxon>
        <taxon>Candidatus Joergenseniibacteriota</taxon>
    </lineage>
</organism>
<accession>A0A0G0ZUV6</accession>
<evidence type="ECO:0000313" key="2">
    <source>
        <dbReference type="Proteomes" id="UP000033856"/>
    </source>
</evidence>
<protein>
    <submittedName>
        <fullName evidence="1">Uncharacterized protein</fullName>
    </submittedName>
</protein>
<comment type="caution">
    <text evidence="1">The sequence shown here is derived from an EMBL/GenBank/DDBJ whole genome shotgun (WGS) entry which is preliminary data.</text>
</comment>
<name>A0A0G0ZUV6_9BACT</name>
<gene>
    <name evidence="1" type="ORF">UU83_C0002G0009</name>
</gene>
<reference evidence="1 2" key="1">
    <citation type="journal article" date="2015" name="Nature">
        <title>rRNA introns, odd ribosomes, and small enigmatic genomes across a large radiation of phyla.</title>
        <authorList>
            <person name="Brown C.T."/>
            <person name="Hug L.A."/>
            <person name="Thomas B.C."/>
            <person name="Sharon I."/>
            <person name="Castelle C.J."/>
            <person name="Singh A."/>
            <person name="Wilkins M.J."/>
            <person name="Williams K.H."/>
            <person name="Banfield J.F."/>
        </authorList>
    </citation>
    <scope>NUCLEOTIDE SEQUENCE [LARGE SCALE GENOMIC DNA]</scope>
</reference>
<dbReference type="AlphaFoldDB" id="A0A0G0ZUV6"/>
<sequence length="611" mass="66710">MNFRKKIVVMFLFFFIVFGSFYVQPAKSAIAAGFAGVVSVDIPRTIAWIKTVIVRTLARKMLTMFSNKLISKIRGSGRDGGPAFVRNWRNFITEGQYRGEDIFKTVLASTPVCNYLDKSIKDAFRIDGSQKIPFRGNNVRVSDLDPFDLREACTLPSGFDMAAYRRDFAGNGGWDAWSRLMEPQNNYYGLLFEALDELKKQRDLSQSADLAEATSGSGYTSIRDGCEDLPPIDTTLYTCGGESSGTCPAGQQCQTTDGQHYKCEGTPVATPPPSNARCTFMGKVFTPADLLGKSAAATIDAEMGWLISSQQIADIAVGILNAVIDRLGNLAESALIDENGDGSNDSDISPNRSYREEFCTARGPSTEAFNFIKENYPDAYEQFPPTLDNEKDGPIGGKWILASYCSTLQDNFNPYPTQRCTINCLRAVGASAPPLDPRDSGPPTSLEMAVCQNTKSNLTNNEKPEPFVSAFGPSCTLSPEDDPLGPYFCPTAKKVLTQGVSKTDRQAMQKICRVSFCAHTQLQSQWWGWMDGGRNAYPFEFSSATVGDFCSKNLSWFGFDNQRNLPTDTTSCSALNPLANGYIGGGTIELFSATADDPLAKCASQIVAPQP</sequence>
<dbReference type="Proteomes" id="UP000033856">
    <property type="component" value="Unassembled WGS sequence"/>
</dbReference>
<evidence type="ECO:0000313" key="1">
    <source>
        <dbReference type="EMBL" id="KKS25761.1"/>
    </source>
</evidence>